<dbReference type="AlphaFoldDB" id="A0A1R1XQ96"/>
<dbReference type="Proteomes" id="UP000187283">
    <property type="component" value="Unassembled WGS sequence"/>
</dbReference>
<accession>A0A1R1XQ96</accession>
<gene>
    <name evidence="1" type="ORF">AYI70_g6358</name>
</gene>
<organism evidence="1 2">
    <name type="scientific">Smittium culicis</name>
    <dbReference type="NCBI Taxonomy" id="133412"/>
    <lineage>
        <taxon>Eukaryota</taxon>
        <taxon>Fungi</taxon>
        <taxon>Fungi incertae sedis</taxon>
        <taxon>Zoopagomycota</taxon>
        <taxon>Kickxellomycotina</taxon>
        <taxon>Harpellomycetes</taxon>
        <taxon>Harpellales</taxon>
        <taxon>Legeriomycetaceae</taxon>
        <taxon>Smittium</taxon>
    </lineage>
</organism>
<sequence length="84" mass="10119">MDMRQRKSDDDEFYQDLLYNNENYLSSNDEKNDEIQTVNNLISRIDKGINFIEKVLAIFDQSDDNKLRLETINSKIRRDLRPYN</sequence>
<comment type="caution">
    <text evidence="1">The sequence shown here is derived from an EMBL/GenBank/DDBJ whole genome shotgun (WGS) entry which is preliminary data.</text>
</comment>
<evidence type="ECO:0000313" key="1">
    <source>
        <dbReference type="EMBL" id="OMJ16820.1"/>
    </source>
</evidence>
<reference evidence="1 2" key="1">
    <citation type="submission" date="2017-01" db="EMBL/GenBank/DDBJ databases">
        <authorList>
            <person name="Mah S.A."/>
            <person name="Swanson W.J."/>
            <person name="Moy G.W."/>
            <person name="Vacquier V.D."/>
        </authorList>
    </citation>
    <scope>NUCLEOTIDE SEQUENCE [LARGE SCALE GENOMIC DNA]</scope>
    <source>
        <strain evidence="1 2">GSMNP</strain>
    </source>
</reference>
<dbReference type="EMBL" id="LSSN01002219">
    <property type="protein sequence ID" value="OMJ16820.1"/>
    <property type="molecule type" value="Genomic_DNA"/>
</dbReference>
<name>A0A1R1XQ96_9FUNG</name>
<evidence type="ECO:0008006" key="3">
    <source>
        <dbReference type="Google" id="ProtNLM"/>
    </source>
</evidence>
<proteinExistence type="predicted"/>
<evidence type="ECO:0000313" key="2">
    <source>
        <dbReference type="Proteomes" id="UP000187283"/>
    </source>
</evidence>
<protein>
    <recommendedName>
        <fullName evidence="3">t-SNARE coiled-coil homology domain-containing protein</fullName>
    </recommendedName>
</protein>
<keyword evidence="2" id="KW-1185">Reference proteome</keyword>